<dbReference type="OrthoDB" id="6692864at2759"/>
<dbReference type="InterPro" id="IPR036396">
    <property type="entry name" value="Cyt_P450_sf"/>
</dbReference>
<dbReference type="STRING" id="1448308.A0A2T2NJ21"/>
<dbReference type="AlphaFoldDB" id="A0A2T2NJ21"/>
<dbReference type="Gene3D" id="1.10.630.10">
    <property type="entry name" value="Cytochrome P450"/>
    <property type="match status" value="1"/>
</dbReference>
<dbReference type="InterPro" id="IPR001128">
    <property type="entry name" value="Cyt_P450"/>
</dbReference>
<keyword evidence="8 13" id="KW-0560">Oxidoreductase</keyword>
<dbReference type="CDD" id="cd11061">
    <property type="entry name" value="CYP67-like"/>
    <property type="match status" value="1"/>
</dbReference>
<keyword evidence="4 12" id="KW-0349">Heme</keyword>
<dbReference type="PANTHER" id="PTHR24305:SF112">
    <property type="entry name" value="L-ORNITHINE-N5-MONOOXYGENASE (EUROFUNG)"/>
    <property type="match status" value="1"/>
</dbReference>
<evidence type="ECO:0000256" key="3">
    <source>
        <dbReference type="ARBA" id="ARBA00010617"/>
    </source>
</evidence>
<comment type="cofactor">
    <cofactor evidence="1 12">
        <name>heme</name>
        <dbReference type="ChEBI" id="CHEBI:30413"/>
    </cofactor>
</comment>
<dbReference type="GO" id="GO:0016705">
    <property type="term" value="F:oxidoreductase activity, acting on paired donors, with incorporation or reduction of molecular oxygen"/>
    <property type="evidence" value="ECO:0007669"/>
    <property type="project" value="InterPro"/>
</dbReference>
<keyword evidence="10 13" id="KW-0503">Monooxygenase</keyword>
<dbReference type="PRINTS" id="PR00463">
    <property type="entry name" value="EP450I"/>
</dbReference>
<sequence length="539" mass="61124">MLAIFLSIAAGLVAHHGVFIRGEWHLRTRIIAATHAILALVSFSALRYNSNTSKEALLWLLTVCGCYLTTLFTSMSIYRLFFHPLSKFPGPRLAALTKFWHVYQSRNSTNYLVMDKVHKEYGALVRTGPNEVSIFHPGGIHLLDGAKNTNMKDTFYDVLKPRTSGIFTRDEQEHKDRRATWMQALSTKSMDEYKPRIVRLVDDLRKCISSFDKQPINVTDVMTWFSFDVMSEVLFGEDFGMIKQRATHPVMAQQKRALALLGPIMDTQWIVQLGFAFFPFFGKVRDWMRMCTFCEGQMTKRMTHGGRGKLDMASWFIDEYHALRDSESEKKRKLLLSGSAVSAVVAGSDTNRGALIAIWWYLSKHPEHAAKIQNEIADIDVTDANNLALLPHLNGVINEVLRLAPPAMTGNGRITGPDGLLVDDTLIPPNVRITAPKYVIHRLDCAFEHANDFIPERWYSHPELVHDKRAFAPFSIGGRQCVGKILALVELRLTTAILLQHFDIKFAPGYDPDTMWRGMKDQVTAQPGRVLCTFKPREL</sequence>
<dbReference type="GO" id="GO:0020037">
    <property type="term" value="F:heme binding"/>
    <property type="evidence" value="ECO:0007669"/>
    <property type="project" value="InterPro"/>
</dbReference>
<feature type="transmembrane region" description="Helical" evidence="14">
    <location>
        <begin position="30"/>
        <end position="49"/>
    </location>
</feature>
<evidence type="ECO:0000256" key="2">
    <source>
        <dbReference type="ARBA" id="ARBA00004370"/>
    </source>
</evidence>
<proteinExistence type="inferred from homology"/>
<dbReference type="Pfam" id="PF00067">
    <property type="entry name" value="p450"/>
    <property type="match status" value="1"/>
</dbReference>
<evidence type="ECO:0000256" key="14">
    <source>
        <dbReference type="SAM" id="Phobius"/>
    </source>
</evidence>
<evidence type="ECO:0000256" key="12">
    <source>
        <dbReference type="PIRSR" id="PIRSR602401-1"/>
    </source>
</evidence>
<comment type="subcellular location">
    <subcellularLocation>
        <location evidence="2">Membrane</location>
    </subcellularLocation>
</comment>
<organism evidence="15 16">
    <name type="scientific">Corynespora cassiicola Philippines</name>
    <dbReference type="NCBI Taxonomy" id="1448308"/>
    <lineage>
        <taxon>Eukaryota</taxon>
        <taxon>Fungi</taxon>
        <taxon>Dikarya</taxon>
        <taxon>Ascomycota</taxon>
        <taxon>Pezizomycotina</taxon>
        <taxon>Dothideomycetes</taxon>
        <taxon>Pleosporomycetidae</taxon>
        <taxon>Pleosporales</taxon>
        <taxon>Corynesporascaceae</taxon>
        <taxon>Corynespora</taxon>
    </lineage>
</organism>
<dbReference type="GO" id="GO:0005506">
    <property type="term" value="F:iron ion binding"/>
    <property type="evidence" value="ECO:0007669"/>
    <property type="project" value="InterPro"/>
</dbReference>
<feature type="transmembrane region" description="Helical" evidence="14">
    <location>
        <begin position="56"/>
        <end position="81"/>
    </location>
</feature>
<keyword evidence="5 14" id="KW-0812">Transmembrane</keyword>
<dbReference type="GO" id="GO:0004497">
    <property type="term" value="F:monooxygenase activity"/>
    <property type="evidence" value="ECO:0007669"/>
    <property type="project" value="UniProtKB-KW"/>
</dbReference>
<evidence type="ECO:0000256" key="4">
    <source>
        <dbReference type="ARBA" id="ARBA00022617"/>
    </source>
</evidence>
<evidence type="ECO:0000256" key="13">
    <source>
        <dbReference type="RuleBase" id="RU000461"/>
    </source>
</evidence>
<name>A0A2T2NJ21_CORCC</name>
<dbReference type="PROSITE" id="PS00086">
    <property type="entry name" value="CYTOCHROME_P450"/>
    <property type="match status" value="1"/>
</dbReference>
<evidence type="ECO:0000256" key="9">
    <source>
        <dbReference type="ARBA" id="ARBA00023004"/>
    </source>
</evidence>
<evidence type="ECO:0000313" key="15">
    <source>
        <dbReference type="EMBL" id="PSN65038.1"/>
    </source>
</evidence>
<evidence type="ECO:0000256" key="10">
    <source>
        <dbReference type="ARBA" id="ARBA00023033"/>
    </source>
</evidence>
<dbReference type="PRINTS" id="PR00385">
    <property type="entry name" value="P450"/>
</dbReference>
<dbReference type="SUPFAM" id="SSF48264">
    <property type="entry name" value="Cytochrome P450"/>
    <property type="match status" value="1"/>
</dbReference>
<protein>
    <submittedName>
        <fullName evidence="15">Cytochrome P450 monooxygenase-like protein</fullName>
    </submittedName>
</protein>
<accession>A0A2T2NJ21</accession>
<keyword evidence="6 12" id="KW-0479">Metal-binding</keyword>
<gene>
    <name evidence="15" type="ORF">BS50DRAFT_645015</name>
</gene>
<evidence type="ECO:0000313" key="16">
    <source>
        <dbReference type="Proteomes" id="UP000240883"/>
    </source>
</evidence>
<keyword evidence="7 14" id="KW-1133">Transmembrane helix</keyword>
<feature type="binding site" description="axial binding residue" evidence="12">
    <location>
        <position position="481"/>
    </location>
    <ligand>
        <name>heme</name>
        <dbReference type="ChEBI" id="CHEBI:30413"/>
    </ligand>
    <ligandPart>
        <name>Fe</name>
        <dbReference type="ChEBI" id="CHEBI:18248"/>
    </ligandPart>
</feature>
<dbReference type="Proteomes" id="UP000240883">
    <property type="component" value="Unassembled WGS sequence"/>
</dbReference>
<evidence type="ECO:0000256" key="7">
    <source>
        <dbReference type="ARBA" id="ARBA00022989"/>
    </source>
</evidence>
<evidence type="ECO:0000256" key="1">
    <source>
        <dbReference type="ARBA" id="ARBA00001971"/>
    </source>
</evidence>
<keyword evidence="9 12" id="KW-0408">Iron</keyword>
<keyword evidence="16" id="KW-1185">Reference proteome</keyword>
<comment type="similarity">
    <text evidence="3 13">Belongs to the cytochrome P450 family.</text>
</comment>
<reference evidence="15 16" key="1">
    <citation type="journal article" date="2018" name="Front. Microbiol.">
        <title>Genome-Wide Analysis of Corynespora cassiicola Leaf Fall Disease Putative Effectors.</title>
        <authorList>
            <person name="Lopez D."/>
            <person name="Ribeiro S."/>
            <person name="Label P."/>
            <person name="Fumanal B."/>
            <person name="Venisse J.S."/>
            <person name="Kohler A."/>
            <person name="de Oliveira R.R."/>
            <person name="Labutti K."/>
            <person name="Lipzen A."/>
            <person name="Lail K."/>
            <person name="Bauer D."/>
            <person name="Ohm R.A."/>
            <person name="Barry K.W."/>
            <person name="Spatafora J."/>
            <person name="Grigoriev I.V."/>
            <person name="Martin F.M."/>
            <person name="Pujade-Renaud V."/>
        </authorList>
    </citation>
    <scope>NUCLEOTIDE SEQUENCE [LARGE SCALE GENOMIC DNA]</scope>
    <source>
        <strain evidence="15 16">Philippines</strain>
    </source>
</reference>
<dbReference type="InterPro" id="IPR050121">
    <property type="entry name" value="Cytochrome_P450_monoxygenase"/>
</dbReference>
<keyword evidence="11 14" id="KW-0472">Membrane</keyword>
<evidence type="ECO:0000256" key="5">
    <source>
        <dbReference type="ARBA" id="ARBA00022692"/>
    </source>
</evidence>
<evidence type="ECO:0000256" key="11">
    <source>
        <dbReference type="ARBA" id="ARBA00023136"/>
    </source>
</evidence>
<dbReference type="PANTHER" id="PTHR24305">
    <property type="entry name" value="CYTOCHROME P450"/>
    <property type="match status" value="1"/>
</dbReference>
<evidence type="ECO:0000256" key="8">
    <source>
        <dbReference type="ARBA" id="ARBA00023002"/>
    </source>
</evidence>
<dbReference type="GO" id="GO:0016020">
    <property type="term" value="C:membrane"/>
    <property type="evidence" value="ECO:0007669"/>
    <property type="project" value="UniProtKB-SubCell"/>
</dbReference>
<dbReference type="InterPro" id="IPR002401">
    <property type="entry name" value="Cyt_P450_E_grp-I"/>
</dbReference>
<dbReference type="EMBL" id="KZ678137">
    <property type="protein sequence ID" value="PSN65038.1"/>
    <property type="molecule type" value="Genomic_DNA"/>
</dbReference>
<evidence type="ECO:0000256" key="6">
    <source>
        <dbReference type="ARBA" id="ARBA00022723"/>
    </source>
</evidence>
<dbReference type="InterPro" id="IPR017972">
    <property type="entry name" value="Cyt_P450_CS"/>
</dbReference>